<organism evidence="2 3">
    <name type="scientific">Magnetospirillum sulfuroxidans</name>
    <dbReference type="NCBI Taxonomy" id="611300"/>
    <lineage>
        <taxon>Bacteria</taxon>
        <taxon>Pseudomonadati</taxon>
        <taxon>Pseudomonadota</taxon>
        <taxon>Alphaproteobacteria</taxon>
        <taxon>Rhodospirillales</taxon>
        <taxon>Rhodospirillaceae</taxon>
        <taxon>Magnetospirillum</taxon>
    </lineage>
</organism>
<comment type="caution">
    <text evidence="2">The sequence shown here is derived from an EMBL/GenBank/DDBJ whole genome shotgun (WGS) entry which is preliminary data.</text>
</comment>
<evidence type="ECO:0000313" key="2">
    <source>
        <dbReference type="EMBL" id="MBR9972056.1"/>
    </source>
</evidence>
<gene>
    <name evidence="2" type="ORF">KEC16_10040</name>
</gene>
<reference evidence="2 3" key="1">
    <citation type="submission" date="2021-04" db="EMBL/GenBank/DDBJ databases">
        <title>Magnetospirillum sulfuroxidans sp. nov., a facultative chemolithoautotrophic sulfur-oxidizing alphaproteobacterium isolated from freshwater sediment and proposals for Paramagetospirillum gen. nov., and Magnetospirillaceae fam. nov.</title>
        <authorList>
            <person name="Koziaeva V."/>
            <person name="Geelhoed J.S."/>
            <person name="Sorokin D.Y."/>
            <person name="Grouzdev D.S."/>
        </authorList>
    </citation>
    <scope>NUCLEOTIDE SEQUENCE [LARGE SCALE GENOMIC DNA]</scope>
    <source>
        <strain evidence="2 3">J10</strain>
    </source>
</reference>
<proteinExistence type="predicted"/>
<dbReference type="EMBL" id="JAGTUF010000008">
    <property type="protein sequence ID" value="MBR9972056.1"/>
    <property type="molecule type" value="Genomic_DNA"/>
</dbReference>
<sequence length="170" mass="19656">MTPWFRTLFLFSSFGPLYVLFAASLYVQGVRLWWGGVIAFAMAVIVFLWLKSRFKRKSVIRKAITVESNLDEGVFSYLVSYFPPFMTDSFSDPAKAIPIVIFYATMVFLLFRSSTIYINPFFIASGYRLYRGRLEGSNRSIVLITNRQDIIDGDMLSLYEVHPSRLYFGE</sequence>
<protein>
    <submittedName>
        <fullName evidence="2">Uncharacterized protein</fullName>
    </submittedName>
</protein>
<evidence type="ECO:0000256" key="1">
    <source>
        <dbReference type="SAM" id="Phobius"/>
    </source>
</evidence>
<evidence type="ECO:0000313" key="3">
    <source>
        <dbReference type="Proteomes" id="UP000680714"/>
    </source>
</evidence>
<accession>A0ABS5ICA3</accession>
<keyword evidence="1" id="KW-1133">Transmembrane helix</keyword>
<keyword evidence="3" id="KW-1185">Reference proteome</keyword>
<keyword evidence="1" id="KW-0812">Transmembrane</keyword>
<feature type="transmembrane region" description="Helical" evidence="1">
    <location>
        <begin position="99"/>
        <end position="123"/>
    </location>
</feature>
<feature type="transmembrane region" description="Helical" evidence="1">
    <location>
        <begin position="32"/>
        <end position="50"/>
    </location>
</feature>
<dbReference type="Proteomes" id="UP000680714">
    <property type="component" value="Unassembled WGS sequence"/>
</dbReference>
<name>A0ABS5ICA3_9PROT</name>
<keyword evidence="1" id="KW-0472">Membrane</keyword>